<dbReference type="AlphaFoldDB" id="A0A1C0TTW2"/>
<feature type="DNA-binding region" description="H-T-H motif" evidence="4">
    <location>
        <begin position="24"/>
        <end position="43"/>
    </location>
</feature>
<proteinExistence type="predicted"/>
<evidence type="ECO:0000256" key="2">
    <source>
        <dbReference type="ARBA" id="ARBA00023125"/>
    </source>
</evidence>
<feature type="domain" description="HTH tetR-type" evidence="5">
    <location>
        <begin position="1"/>
        <end position="61"/>
    </location>
</feature>
<dbReference type="Proteomes" id="UP000093366">
    <property type="component" value="Unassembled WGS sequence"/>
</dbReference>
<dbReference type="InterPro" id="IPR036271">
    <property type="entry name" value="Tet_transcr_reg_TetR-rel_C_sf"/>
</dbReference>
<evidence type="ECO:0000313" key="7">
    <source>
        <dbReference type="Proteomes" id="UP000093366"/>
    </source>
</evidence>
<evidence type="ECO:0000259" key="5">
    <source>
        <dbReference type="PROSITE" id="PS50977"/>
    </source>
</evidence>
<dbReference type="Pfam" id="PF00440">
    <property type="entry name" value="TetR_N"/>
    <property type="match status" value="1"/>
</dbReference>
<dbReference type="PANTHER" id="PTHR47506:SF6">
    <property type="entry name" value="HTH-TYPE TRANSCRIPTIONAL REPRESSOR NEMR"/>
    <property type="match status" value="1"/>
</dbReference>
<dbReference type="PRINTS" id="PR00455">
    <property type="entry name" value="HTHTETR"/>
</dbReference>
<name>A0A1C0TTW2_9GAMM</name>
<gene>
    <name evidence="6" type="ORF">A7985_02015</name>
</gene>
<dbReference type="PROSITE" id="PS50977">
    <property type="entry name" value="HTH_TETR_2"/>
    <property type="match status" value="1"/>
</dbReference>
<dbReference type="PANTHER" id="PTHR47506">
    <property type="entry name" value="TRANSCRIPTIONAL REGULATORY PROTEIN"/>
    <property type="match status" value="1"/>
</dbReference>
<keyword evidence="1" id="KW-0805">Transcription regulation</keyword>
<organism evidence="6 7">
    <name type="scientific">Pseudoalteromonas luteoviolacea</name>
    <dbReference type="NCBI Taxonomy" id="43657"/>
    <lineage>
        <taxon>Bacteria</taxon>
        <taxon>Pseudomonadati</taxon>
        <taxon>Pseudomonadota</taxon>
        <taxon>Gammaproteobacteria</taxon>
        <taxon>Alteromonadales</taxon>
        <taxon>Pseudoalteromonadaceae</taxon>
        <taxon>Pseudoalteromonas</taxon>
    </lineage>
</organism>
<evidence type="ECO:0000256" key="1">
    <source>
        <dbReference type="ARBA" id="ARBA00023015"/>
    </source>
</evidence>
<dbReference type="OrthoDB" id="116240at2"/>
<reference evidence="7" key="1">
    <citation type="submission" date="2016-07" db="EMBL/GenBank/DDBJ databases">
        <authorList>
            <person name="Florea S."/>
            <person name="Webb J.S."/>
            <person name="Jaromczyk J."/>
            <person name="Schardl C.L."/>
        </authorList>
    </citation>
    <scope>NUCLEOTIDE SEQUENCE [LARGE SCALE GENOMIC DNA]</scope>
    <source>
        <strain evidence="7">IPB1</strain>
    </source>
</reference>
<dbReference type="SUPFAM" id="SSF48498">
    <property type="entry name" value="Tetracyclin repressor-like, C-terminal domain"/>
    <property type="match status" value="1"/>
</dbReference>
<dbReference type="InterPro" id="IPR009057">
    <property type="entry name" value="Homeodomain-like_sf"/>
</dbReference>
<dbReference type="GO" id="GO:0003677">
    <property type="term" value="F:DNA binding"/>
    <property type="evidence" value="ECO:0007669"/>
    <property type="project" value="UniProtKB-UniRule"/>
</dbReference>
<comment type="caution">
    <text evidence="6">The sequence shown here is derived from an EMBL/GenBank/DDBJ whole genome shotgun (WGS) entry which is preliminary data.</text>
</comment>
<keyword evidence="2 4" id="KW-0238">DNA-binding</keyword>
<evidence type="ECO:0000256" key="3">
    <source>
        <dbReference type="ARBA" id="ARBA00023163"/>
    </source>
</evidence>
<dbReference type="Gene3D" id="1.10.357.10">
    <property type="entry name" value="Tetracycline Repressor, domain 2"/>
    <property type="match status" value="1"/>
</dbReference>
<accession>A0A1C0TTW2</accession>
<dbReference type="EMBL" id="MAUJ01000001">
    <property type="protein sequence ID" value="OCQ22757.1"/>
    <property type="molecule type" value="Genomic_DNA"/>
</dbReference>
<dbReference type="SUPFAM" id="SSF46689">
    <property type="entry name" value="Homeodomain-like"/>
    <property type="match status" value="1"/>
</dbReference>
<evidence type="ECO:0000313" key="6">
    <source>
        <dbReference type="EMBL" id="OCQ22757.1"/>
    </source>
</evidence>
<protein>
    <submittedName>
        <fullName evidence="6">Transcriptional regulator</fullName>
    </submittedName>
</protein>
<keyword evidence="3" id="KW-0804">Transcription</keyword>
<evidence type="ECO:0000256" key="4">
    <source>
        <dbReference type="PROSITE-ProRule" id="PRU00335"/>
    </source>
</evidence>
<dbReference type="RefSeq" id="WP_065788762.1">
    <property type="nucleotide sequence ID" value="NZ_MAUJ01000001.1"/>
</dbReference>
<sequence>MKVEQHILDVAEDLFNRNGYTAVGVDLIRDEAKVSKTTIYRHFGDKNGLVEAVLNRRHLRFQDSLELAISEIETRQEKLSAILDWHFEWFSTSHFEGCMFMNALAEFKNRDESISRIALDHKRWLLNLVSRAMGQEQEPGQTQDKPEVIMTFIEGLIIRAKFENILNNKALYKSALFKLLA</sequence>
<dbReference type="InterPro" id="IPR001647">
    <property type="entry name" value="HTH_TetR"/>
</dbReference>